<feature type="transmembrane region" description="Helical" evidence="7">
    <location>
        <begin position="72"/>
        <end position="89"/>
    </location>
</feature>
<dbReference type="GO" id="GO:0015226">
    <property type="term" value="F:carnitine transmembrane transporter activity"/>
    <property type="evidence" value="ECO:0007669"/>
    <property type="project" value="TreeGrafter"/>
</dbReference>
<dbReference type="GO" id="GO:0015871">
    <property type="term" value="P:choline transport"/>
    <property type="evidence" value="ECO:0007669"/>
    <property type="project" value="TreeGrafter"/>
</dbReference>
<comment type="caution">
    <text evidence="9">The sequence shown here is derived from an EMBL/GenBank/DDBJ whole genome shotgun (WGS) entry which is preliminary data.</text>
</comment>
<comment type="subcellular location">
    <subcellularLocation>
        <location evidence="7">Cell membrane</location>
        <topology evidence="7">Multi-pass membrane protein</topology>
    </subcellularLocation>
    <subcellularLocation>
        <location evidence="1">Membrane</location>
        <topology evidence="1">Multi-pass membrane protein</topology>
    </subcellularLocation>
</comment>
<dbReference type="Pfam" id="PF00528">
    <property type="entry name" value="BPD_transp_1"/>
    <property type="match status" value="1"/>
</dbReference>
<evidence type="ECO:0000256" key="1">
    <source>
        <dbReference type="ARBA" id="ARBA00004141"/>
    </source>
</evidence>
<proteinExistence type="inferred from homology"/>
<dbReference type="Gene3D" id="1.10.3720.10">
    <property type="entry name" value="MetI-like"/>
    <property type="match status" value="1"/>
</dbReference>
<dbReference type="GO" id="GO:0005275">
    <property type="term" value="F:amine transmembrane transporter activity"/>
    <property type="evidence" value="ECO:0007669"/>
    <property type="project" value="TreeGrafter"/>
</dbReference>
<gene>
    <name evidence="9" type="ORF">D7003_03915</name>
</gene>
<dbReference type="PANTHER" id="PTHR47737">
    <property type="entry name" value="GLYCINE BETAINE/PROLINE BETAINE TRANSPORT SYSTEM PERMEASE PROTEIN PROW"/>
    <property type="match status" value="1"/>
</dbReference>
<keyword evidence="10" id="KW-1185">Reference proteome</keyword>
<evidence type="ECO:0000256" key="6">
    <source>
        <dbReference type="ARBA" id="ARBA00023136"/>
    </source>
</evidence>
<name>A0A3N0C6A6_9MICC</name>
<accession>A0A3N0C6A6</accession>
<feature type="domain" description="ABC transmembrane type-1" evidence="8">
    <location>
        <begin position="92"/>
        <end position="271"/>
    </location>
</feature>
<dbReference type="PROSITE" id="PS50928">
    <property type="entry name" value="ABC_TM1"/>
    <property type="match status" value="1"/>
</dbReference>
<evidence type="ECO:0000313" key="10">
    <source>
        <dbReference type="Proteomes" id="UP000273807"/>
    </source>
</evidence>
<dbReference type="PANTHER" id="PTHR47737:SF1">
    <property type="entry name" value="GLYCINE BETAINE_PROLINE BETAINE TRANSPORT SYSTEM PERMEASE PROTEIN PROW"/>
    <property type="match status" value="1"/>
</dbReference>
<feature type="transmembrane region" description="Helical" evidence="7">
    <location>
        <begin position="218"/>
        <end position="238"/>
    </location>
</feature>
<dbReference type="Proteomes" id="UP000273807">
    <property type="component" value="Unassembled WGS sequence"/>
</dbReference>
<dbReference type="EMBL" id="RBED01000069">
    <property type="protein sequence ID" value="RNL58331.1"/>
    <property type="molecule type" value="Genomic_DNA"/>
</dbReference>
<keyword evidence="4 7" id="KW-0812">Transmembrane</keyword>
<sequence length="283" mass="29667">MMDSTLYRIPLGVWVDTALNWIILSFGGFFTALRQLFLASFEGVNWLLGTPPFWAVIVLLSGLAYAAKGWKLAAGSLLGFAVIYGVGQWENAMASLALVLVASAIAIAISVPLGILAARSAAASSAVKPVLDFMQTMPAFVYLIPALLLFRVGVVPGIVATIIFAMAPGVRFTELGIRGVDREVVEAGHAFGASPRRILTRIQLPLATPTIMAGINQVIMLSLSMVVIAGMVGAGGLGGDVVKSLSRIDAALGFEAGVSVVILAIFLDRITASLGRRSETTAH</sequence>
<protein>
    <submittedName>
        <fullName evidence="9">ABC transporter permease subunit</fullName>
    </submittedName>
</protein>
<dbReference type="RefSeq" id="WP_123254171.1">
    <property type="nucleotide sequence ID" value="NZ_RBED01000069.1"/>
</dbReference>
<evidence type="ECO:0000259" key="8">
    <source>
        <dbReference type="PROSITE" id="PS50928"/>
    </source>
</evidence>
<evidence type="ECO:0000256" key="5">
    <source>
        <dbReference type="ARBA" id="ARBA00022989"/>
    </source>
</evidence>
<keyword evidence="6 7" id="KW-0472">Membrane</keyword>
<dbReference type="InterPro" id="IPR000515">
    <property type="entry name" value="MetI-like"/>
</dbReference>
<dbReference type="FunFam" id="1.10.3720.10:FF:000001">
    <property type="entry name" value="Glycine betaine ABC transporter, permease"/>
    <property type="match status" value="1"/>
</dbReference>
<dbReference type="AlphaFoldDB" id="A0A3N0C6A6"/>
<keyword evidence="2 7" id="KW-0813">Transport</keyword>
<dbReference type="OrthoDB" id="9815258at2"/>
<feature type="transmembrane region" description="Helical" evidence="7">
    <location>
        <begin position="45"/>
        <end position="66"/>
    </location>
</feature>
<organism evidence="9 10">
    <name type="scientific">Arthrobacter oryzae</name>
    <dbReference type="NCBI Taxonomy" id="409290"/>
    <lineage>
        <taxon>Bacteria</taxon>
        <taxon>Bacillati</taxon>
        <taxon>Actinomycetota</taxon>
        <taxon>Actinomycetes</taxon>
        <taxon>Micrococcales</taxon>
        <taxon>Micrococcaceae</taxon>
        <taxon>Arthrobacter</taxon>
    </lineage>
</organism>
<dbReference type="GO" id="GO:0043190">
    <property type="term" value="C:ATP-binding cassette (ABC) transporter complex"/>
    <property type="evidence" value="ECO:0007669"/>
    <property type="project" value="TreeGrafter"/>
</dbReference>
<feature type="transmembrane region" description="Helical" evidence="7">
    <location>
        <begin position="96"/>
        <end position="119"/>
    </location>
</feature>
<feature type="transmembrane region" description="Helical" evidence="7">
    <location>
        <begin position="139"/>
        <end position="165"/>
    </location>
</feature>
<comment type="similarity">
    <text evidence="7">Belongs to the binding-protein-dependent transport system permease family.</text>
</comment>
<evidence type="ECO:0000313" key="9">
    <source>
        <dbReference type="EMBL" id="RNL58331.1"/>
    </source>
</evidence>
<evidence type="ECO:0000256" key="3">
    <source>
        <dbReference type="ARBA" id="ARBA00022475"/>
    </source>
</evidence>
<dbReference type="GO" id="GO:0031460">
    <property type="term" value="P:glycine betaine transport"/>
    <property type="evidence" value="ECO:0007669"/>
    <property type="project" value="TreeGrafter"/>
</dbReference>
<keyword evidence="5 7" id="KW-1133">Transmembrane helix</keyword>
<dbReference type="SUPFAM" id="SSF161098">
    <property type="entry name" value="MetI-like"/>
    <property type="match status" value="1"/>
</dbReference>
<feature type="transmembrane region" description="Helical" evidence="7">
    <location>
        <begin position="12"/>
        <end position="33"/>
    </location>
</feature>
<evidence type="ECO:0000256" key="4">
    <source>
        <dbReference type="ARBA" id="ARBA00022692"/>
    </source>
</evidence>
<dbReference type="InterPro" id="IPR035906">
    <property type="entry name" value="MetI-like_sf"/>
</dbReference>
<keyword evidence="3" id="KW-1003">Cell membrane</keyword>
<evidence type="ECO:0000256" key="7">
    <source>
        <dbReference type="RuleBase" id="RU363032"/>
    </source>
</evidence>
<reference evidence="9 10" key="1">
    <citation type="submission" date="2018-10" db="EMBL/GenBank/DDBJ databases">
        <title>Genome sequencing of Arthrobacter oryzae TNB02.</title>
        <authorList>
            <person name="Cho Y.-J."/>
            <person name="Cho A."/>
            <person name="Kim O.-S."/>
        </authorList>
    </citation>
    <scope>NUCLEOTIDE SEQUENCE [LARGE SCALE GENOMIC DNA]</scope>
    <source>
        <strain evidence="9 10">TNB02</strain>
    </source>
</reference>
<dbReference type="CDD" id="cd06261">
    <property type="entry name" value="TM_PBP2"/>
    <property type="match status" value="1"/>
</dbReference>
<feature type="transmembrane region" description="Helical" evidence="7">
    <location>
        <begin position="250"/>
        <end position="267"/>
    </location>
</feature>
<evidence type="ECO:0000256" key="2">
    <source>
        <dbReference type="ARBA" id="ARBA00022448"/>
    </source>
</evidence>